<evidence type="ECO:0000313" key="8">
    <source>
        <dbReference type="EMBL" id="EEF46131.1"/>
    </source>
</evidence>
<dbReference type="OrthoDB" id="691673at2759"/>
<dbReference type="STRING" id="3988.B9RQW0"/>
<dbReference type="CDD" id="cd12203">
    <property type="entry name" value="GT1"/>
    <property type="match status" value="1"/>
</dbReference>
<proteinExistence type="predicted"/>
<feature type="domain" description="Myb-like" evidence="7">
    <location>
        <begin position="417"/>
        <end position="475"/>
    </location>
</feature>
<dbReference type="KEGG" id="rcu:8258576"/>
<keyword evidence="4" id="KW-0804">Transcription</keyword>
<evidence type="ECO:0000256" key="6">
    <source>
        <dbReference type="SAM" id="MobiDB-lite"/>
    </source>
</evidence>
<protein>
    <recommendedName>
        <fullName evidence="7">Myb-like domain-containing protein</fullName>
    </recommendedName>
</protein>
<dbReference type="Proteomes" id="UP000008311">
    <property type="component" value="Unassembled WGS sequence"/>
</dbReference>
<feature type="region of interest" description="Disordered" evidence="6">
    <location>
        <begin position="548"/>
        <end position="610"/>
    </location>
</feature>
<dbReference type="PROSITE" id="PS50090">
    <property type="entry name" value="MYB_LIKE"/>
    <property type="match status" value="1"/>
</dbReference>
<keyword evidence="2" id="KW-0805">Transcription regulation</keyword>
<evidence type="ECO:0000259" key="7">
    <source>
        <dbReference type="PROSITE" id="PS50090"/>
    </source>
</evidence>
<evidence type="ECO:0000256" key="3">
    <source>
        <dbReference type="ARBA" id="ARBA00023125"/>
    </source>
</evidence>
<evidence type="ECO:0000256" key="2">
    <source>
        <dbReference type="ARBA" id="ARBA00023015"/>
    </source>
</evidence>
<dbReference type="eggNOG" id="KOG4282">
    <property type="taxonomic scope" value="Eukaryota"/>
</dbReference>
<feature type="compositionally biased region" description="Basic residues" evidence="6">
    <location>
        <begin position="20"/>
        <end position="30"/>
    </location>
</feature>
<dbReference type="GO" id="GO:0006355">
    <property type="term" value="P:regulation of DNA-templated transcription"/>
    <property type="evidence" value="ECO:0007669"/>
    <property type="project" value="UniProtKB-ARBA"/>
</dbReference>
<accession>B9RQW0</accession>
<dbReference type="InterPro" id="IPR001005">
    <property type="entry name" value="SANT/Myb"/>
</dbReference>
<dbReference type="Gene3D" id="1.10.10.60">
    <property type="entry name" value="Homeodomain-like"/>
    <property type="match status" value="1"/>
</dbReference>
<evidence type="ECO:0000256" key="5">
    <source>
        <dbReference type="ARBA" id="ARBA00023242"/>
    </source>
</evidence>
<dbReference type="FunFam" id="1.10.10.60:FF:000092">
    <property type="entry name" value="Trihelix transcription factor GT-2"/>
    <property type="match status" value="1"/>
</dbReference>
<feature type="compositionally biased region" description="Acidic residues" evidence="6">
    <location>
        <begin position="590"/>
        <end position="610"/>
    </location>
</feature>
<dbReference type="AlphaFoldDB" id="B9RQW0"/>
<keyword evidence="5" id="KW-0539">Nucleus</keyword>
<dbReference type="EMBL" id="EQ973802">
    <property type="protein sequence ID" value="EEF46131.1"/>
    <property type="molecule type" value="Genomic_DNA"/>
</dbReference>
<dbReference type="PANTHER" id="PTHR21654">
    <property type="entry name" value="FI21293P1"/>
    <property type="match status" value="1"/>
</dbReference>
<dbReference type="InterPro" id="IPR044822">
    <property type="entry name" value="Myb_DNA-bind_4"/>
</dbReference>
<reference evidence="9" key="1">
    <citation type="journal article" date="2010" name="Nat. Biotechnol.">
        <title>Draft genome sequence of the oilseed species Ricinus communis.</title>
        <authorList>
            <person name="Chan A.P."/>
            <person name="Crabtree J."/>
            <person name="Zhao Q."/>
            <person name="Lorenzi H."/>
            <person name="Orvis J."/>
            <person name="Puiu D."/>
            <person name="Melake-Berhan A."/>
            <person name="Jones K.M."/>
            <person name="Redman J."/>
            <person name="Chen G."/>
            <person name="Cahoon E.B."/>
            <person name="Gedil M."/>
            <person name="Stanke M."/>
            <person name="Haas B.J."/>
            <person name="Wortman J.R."/>
            <person name="Fraser-Liggett C.M."/>
            <person name="Ravel J."/>
            <person name="Rabinowicz P.D."/>
        </authorList>
    </citation>
    <scope>NUCLEOTIDE SEQUENCE [LARGE SCALE GENOMIC DNA]</scope>
    <source>
        <strain evidence="9">cv. Hale</strain>
    </source>
</reference>
<name>B9RQW0_RICCO</name>
<evidence type="ECO:0000256" key="4">
    <source>
        <dbReference type="ARBA" id="ARBA00023163"/>
    </source>
</evidence>
<dbReference type="GO" id="GO:0005634">
    <property type="term" value="C:nucleus"/>
    <property type="evidence" value="ECO:0007669"/>
    <property type="project" value="UniProtKB-SubCell"/>
</dbReference>
<dbReference type="OMA" id="NSRWPQS"/>
<dbReference type="InParanoid" id="B9RQW0"/>
<sequence>MQHHCYNNNGVPDIHNHQQHDHHHHHHHRHQELIENDECFSISNPLQNLTHPDYQLSSQQNKQQQQQQLLLQHQHQVQHQHSIPITHQLLQPHFRPAFQQQQQEVEGLLHSQIVATRQHQPFFLKFKLGLEQTSSSNKECALNHHNSTPHVPVIMQPPHHSWKDSTSSIREPFWKQLNTSNIKQQFENGEQEAVQGNNKNNKDLENKYSHFGGELEAIYNLAKVAETNQTGSGSALTSENSPKTANISMPFSAVPGQNAGVIGADNAGTGVDHGSENSIGEEASLRKSQKRMRKRKMKENLSSMARFFENLVKQVIDHQEMLHRKFLEVIDKMDKERTEREEAWRKQEAAKYNREAISRAHEQALASSREAQIVSCIEKITGHSIDLPARKTPLLCQQEISKELTKELTPTDTNINNRWPKAEVEALIQVRTNIETKFQEPGLKGPLWEEVSSIMSSMGYQRCAKRCKEKWENINKYFRKAKESTKKRSQQSKTCSYFNQLNQIYSRTLTDSPSVKTCSMPPLSSNDGVEKHQGYSDLLEAFISGRDITTSTSPSSKKMRIDEMGTSILEMDAAANEKGEQGSHDQEKDDHEDDYEMDTDEDQGSSSQDE</sequence>
<dbReference type="GO" id="GO:0003677">
    <property type="term" value="F:DNA binding"/>
    <property type="evidence" value="ECO:0007669"/>
    <property type="project" value="UniProtKB-KW"/>
</dbReference>
<keyword evidence="3" id="KW-0238">DNA-binding</keyword>
<feature type="compositionally biased region" description="Polar residues" evidence="6">
    <location>
        <begin position="1"/>
        <end position="10"/>
    </location>
</feature>
<organism evidence="8 9">
    <name type="scientific">Ricinus communis</name>
    <name type="common">Castor bean</name>
    <dbReference type="NCBI Taxonomy" id="3988"/>
    <lineage>
        <taxon>Eukaryota</taxon>
        <taxon>Viridiplantae</taxon>
        <taxon>Streptophyta</taxon>
        <taxon>Embryophyta</taxon>
        <taxon>Tracheophyta</taxon>
        <taxon>Spermatophyta</taxon>
        <taxon>Magnoliopsida</taxon>
        <taxon>eudicotyledons</taxon>
        <taxon>Gunneridae</taxon>
        <taxon>Pentapetalae</taxon>
        <taxon>rosids</taxon>
        <taxon>fabids</taxon>
        <taxon>Malpighiales</taxon>
        <taxon>Euphorbiaceae</taxon>
        <taxon>Acalyphoideae</taxon>
        <taxon>Acalypheae</taxon>
        <taxon>Ricinus</taxon>
    </lineage>
</organism>
<dbReference type="Pfam" id="PF13837">
    <property type="entry name" value="Myb_DNA-bind_4"/>
    <property type="match status" value="1"/>
</dbReference>
<comment type="subcellular location">
    <subcellularLocation>
        <location evidence="1">Nucleus</location>
    </subcellularLocation>
</comment>
<evidence type="ECO:0000313" key="9">
    <source>
        <dbReference type="Proteomes" id="UP000008311"/>
    </source>
</evidence>
<evidence type="ECO:0000256" key="1">
    <source>
        <dbReference type="ARBA" id="ARBA00004123"/>
    </source>
</evidence>
<feature type="compositionally biased region" description="Basic and acidic residues" evidence="6">
    <location>
        <begin position="575"/>
        <end position="589"/>
    </location>
</feature>
<keyword evidence="9" id="KW-1185">Reference proteome</keyword>
<dbReference type="PANTHER" id="PTHR21654:SF31">
    <property type="entry name" value="OS02G0104500 PROTEIN"/>
    <property type="match status" value="1"/>
</dbReference>
<feature type="region of interest" description="Disordered" evidence="6">
    <location>
        <begin position="1"/>
        <end position="32"/>
    </location>
</feature>
<gene>
    <name evidence="8" type="ORF">RCOM_0707130</name>
</gene>